<evidence type="ECO:0000256" key="6">
    <source>
        <dbReference type="ARBA" id="ARBA00022989"/>
    </source>
</evidence>
<dbReference type="Pfam" id="PF00528">
    <property type="entry name" value="BPD_transp_1"/>
    <property type="match status" value="1"/>
</dbReference>
<dbReference type="CDD" id="cd06261">
    <property type="entry name" value="TM_PBP2"/>
    <property type="match status" value="1"/>
</dbReference>
<name>Q167A3_ROSDO</name>
<keyword evidence="5 8" id="KW-0812">Transmembrane</keyword>
<protein>
    <submittedName>
        <fullName evidence="10">Spermidine/putrescine transport system, permease protein</fullName>
    </submittedName>
</protein>
<evidence type="ECO:0000256" key="2">
    <source>
        <dbReference type="ARBA" id="ARBA00007069"/>
    </source>
</evidence>
<accession>Q167A3</accession>
<feature type="transmembrane region" description="Helical" evidence="8">
    <location>
        <begin position="12"/>
        <end position="34"/>
    </location>
</feature>
<dbReference type="OrthoDB" id="9809681at2"/>
<dbReference type="KEGG" id="rde:RD1_2367"/>
<feature type="transmembrane region" description="Helical" evidence="8">
    <location>
        <begin position="69"/>
        <end position="89"/>
    </location>
</feature>
<keyword evidence="7 8" id="KW-0472">Membrane</keyword>
<dbReference type="EMBL" id="CP000362">
    <property type="protein sequence ID" value="ABG31940.1"/>
    <property type="molecule type" value="Genomic_DNA"/>
</dbReference>
<comment type="similarity">
    <text evidence="2">Belongs to the binding-protein-dependent transport system permease family. CysTW subfamily.</text>
</comment>
<feature type="transmembrane region" description="Helical" evidence="8">
    <location>
        <begin position="101"/>
        <end position="125"/>
    </location>
</feature>
<proteinExistence type="inferred from homology"/>
<dbReference type="Gene3D" id="1.10.3720.10">
    <property type="entry name" value="MetI-like"/>
    <property type="match status" value="1"/>
</dbReference>
<evidence type="ECO:0000313" key="10">
    <source>
        <dbReference type="EMBL" id="ABG31940.1"/>
    </source>
</evidence>
<evidence type="ECO:0000256" key="7">
    <source>
        <dbReference type="ARBA" id="ARBA00023136"/>
    </source>
</evidence>
<dbReference type="STRING" id="375451.RD1_2367"/>
<dbReference type="HOGENOM" id="CLU_016047_3_0_5"/>
<evidence type="ECO:0000256" key="1">
    <source>
        <dbReference type="ARBA" id="ARBA00004651"/>
    </source>
</evidence>
<feature type="transmembrane region" description="Helical" evidence="8">
    <location>
        <begin position="131"/>
        <end position="152"/>
    </location>
</feature>
<feature type="domain" description="ABC transmembrane type-1" evidence="9">
    <location>
        <begin position="65"/>
        <end position="252"/>
    </location>
</feature>
<evidence type="ECO:0000256" key="3">
    <source>
        <dbReference type="ARBA" id="ARBA00022448"/>
    </source>
</evidence>
<keyword evidence="4" id="KW-1003">Cell membrane</keyword>
<dbReference type="Proteomes" id="UP000007029">
    <property type="component" value="Chromosome"/>
</dbReference>
<dbReference type="eggNOG" id="COG1177">
    <property type="taxonomic scope" value="Bacteria"/>
</dbReference>
<keyword evidence="11" id="KW-1185">Reference proteome</keyword>
<dbReference type="GO" id="GO:0055085">
    <property type="term" value="P:transmembrane transport"/>
    <property type="evidence" value="ECO:0007669"/>
    <property type="project" value="InterPro"/>
</dbReference>
<dbReference type="PANTHER" id="PTHR43848">
    <property type="entry name" value="PUTRESCINE TRANSPORT SYSTEM PERMEASE PROTEIN POTI"/>
    <property type="match status" value="1"/>
</dbReference>
<organism evidence="10 11">
    <name type="scientific">Roseobacter denitrificans (strain ATCC 33942 / OCh 114)</name>
    <name type="common">Erythrobacter sp. (strain OCh 114)</name>
    <name type="synonym">Roseobacter denitrificans</name>
    <dbReference type="NCBI Taxonomy" id="375451"/>
    <lineage>
        <taxon>Bacteria</taxon>
        <taxon>Pseudomonadati</taxon>
        <taxon>Pseudomonadota</taxon>
        <taxon>Alphaproteobacteria</taxon>
        <taxon>Rhodobacterales</taxon>
        <taxon>Roseobacteraceae</taxon>
        <taxon>Roseobacter</taxon>
    </lineage>
</organism>
<evidence type="ECO:0000256" key="5">
    <source>
        <dbReference type="ARBA" id="ARBA00022692"/>
    </source>
</evidence>
<evidence type="ECO:0000256" key="8">
    <source>
        <dbReference type="RuleBase" id="RU363032"/>
    </source>
</evidence>
<dbReference type="InterPro" id="IPR051789">
    <property type="entry name" value="Bact_Polyamine_Transport"/>
</dbReference>
<dbReference type="SUPFAM" id="SSF161098">
    <property type="entry name" value="MetI-like"/>
    <property type="match status" value="1"/>
</dbReference>
<evidence type="ECO:0000256" key="4">
    <source>
        <dbReference type="ARBA" id="ARBA00022475"/>
    </source>
</evidence>
<feature type="transmembrane region" description="Helical" evidence="8">
    <location>
        <begin position="236"/>
        <end position="257"/>
    </location>
</feature>
<dbReference type="RefSeq" id="WP_011568557.1">
    <property type="nucleotide sequence ID" value="NC_008209.1"/>
</dbReference>
<keyword evidence="3 8" id="KW-0813">Transport</keyword>
<reference evidence="10 11" key="1">
    <citation type="journal article" date="2007" name="J. Bacteriol.">
        <title>The complete genome sequence of Roseobacter denitrificans reveals a mixotrophic rather than photosynthetic metabolism.</title>
        <authorList>
            <person name="Swingley W.D."/>
            <person name="Sadekar S."/>
            <person name="Mastrian S.D."/>
            <person name="Matthies H.J."/>
            <person name="Hao J."/>
            <person name="Ramos H."/>
            <person name="Acharya C.R."/>
            <person name="Conrad A.L."/>
            <person name="Taylor H.L."/>
            <person name="Dejesa L.C."/>
            <person name="Shah M.K."/>
            <person name="O'huallachain M.E."/>
            <person name="Lince M.T."/>
            <person name="Blankenship R.E."/>
            <person name="Beatty J.T."/>
            <person name="Touchman J.W."/>
        </authorList>
    </citation>
    <scope>NUCLEOTIDE SEQUENCE [LARGE SCALE GENOMIC DNA]</scope>
    <source>
        <strain evidence="11">ATCC 33942 / OCh 114</strain>
    </source>
</reference>
<keyword evidence="6 8" id="KW-1133">Transmembrane helix</keyword>
<dbReference type="PANTHER" id="PTHR43848:SF2">
    <property type="entry name" value="PUTRESCINE TRANSPORT SYSTEM PERMEASE PROTEIN POTI"/>
    <property type="match status" value="1"/>
</dbReference>
<dbReference type="PROSITE" id="PS50928">
    <property type="entry name" value="ABC_TM1"/>
    <property type="match status" value="1"/>
</dbReference>
<evidence type="ECO:0000313" key="11">
    <source>
        <dbReference type="Proteomes" id="UP000007029"/>
    </source>
</evidence>
<dbReference type="AlphaFoldDB" id="Q167A3"/>
<dbReference type="InterPro" id="IPR000515">
    <property type="entry name" value="MetI-like"/>
</dbReference>
<evidence type="ECO:0000259" key="9">
    <source>
        <dbReference type="PROSITE" id="PS50928"/>
    </source>
</evidence>
<feature type="transmembrane region" description="Helical" evidence="8">
    <location>
        <begin position="189"/>
        <end position="211"/>
    </location>
</feature>
<comment type="subcellular location">
    <subcellularLocation>
        <location evidence="1 8">Cell membrane</location>
        <topology evidence="1 8">Multi-pass membrane protein</topology>
    </subcellularLocation>
</comment>
<sequence>MKQSRSLNFALALYVALIFVFVFAPIVFSMIFSFNSQRFPTIPLGEFTTEWYAKILADPDVWEAALNSLIVSCSTAVIATFLGFSTAYSDFRYGFRFKGPYLALILLPPTIPLIIMALAMLAWFSKIGMSGQLYSIIIAHSVLTAPFAMAVIRLRLNQMDPDLEAAAWNLGGSEWQTMRHVIVPFCKPAIFSSLFLTAAVSFDEFAVSWFVSGLNKTLPVVVLEIVQGNIDPQVNAIGTFVFLISMTLVVLAQLFFASRQMKSTQS</sequence>
<dbReference type="GO" id="GO:0005886">
    <property type="term" value="C:plasma membrane"/>
    <property type="evidence" value="ECO:0007669"/>
    <property type="project" value="UniProtKB-SubCell"/>
</dbReference>
<gene>
    <name evidence="10" type="primary">potC</name>
    <name evidence="10" type="ordered locus">RD1_2367</name>
</gene>
<dbReference type="InterPro" id="IPR035906">
    <property type="entry name" value="MetI-like_sf"/>
</dbReference>